<gene>
    <name evidence="2" type="ORF">DWY25_17175</name>
</gene>
<dbReference type="CDD" id="cd00592">
    <property type="entry name" value="HTH_MerR-like"/>
    <property type="match status" value="1"/>
</dbReference>
<organism evidence="2 3">
    <name type="scientific">Holdemania filiformis</name>
    <dbReference type="NCBI Taxonomy" id="61171"/>
    <lineage>
        <taxon>Bacteria</taxon>
        <taxon>Bacillati</taxon>
        <taxon>Bacillota</taxon>
        <taxon>Erysipelotrichia</taxon>
        <taxon>Erysipelotrichales</taxon>
        <taxon>Erysipelotrichaceae</taxon>
        <taxon>Holdemania</taxon>
    </lineage>
</organism>
<reference evidence="2 3" key="1">
    <citation type="submission" date="2018-08" db="EMBL/GenBank/DDBJ databases">
        <title>A genome reference for cultivated species of the human gut microbiota.</title>
        <authorList>
            <person name="Zou Y."/>
            <person name="Xue W."/>
            <person name="Luo G."/>
        </authorList>
    </citation>
    <scope>NUCLEOTIDE SEQUENCE [LARGE SCALE GENOMIC DNA]</scope>
    <source>
        <strain evidence="2 3">AF24-29</strain>
    </source>
</reference>
<dbReference type="GO" id="GO:0006355">
    <property type="term" value="P:regulation of DNA-templated transcription"/>
    <property type="evidence" value="ECO:0007669"/>
    <property type="project" value="InterPro"/>
</dbReference>
<evidence type="ECO:0000313" key="3">
    <source>
        <dbReference type="Proteomes" id="UP000284178"/>
    </source>
</evidence>
<proteinExistence type="predicted"/>
<dbReference type="GO" id="GO:0003677">
    <property type="term" value="F:DNA binding"/>
    <property type="evidence" value="ECO:0007669"/>
    <property type="project" value="InterPro"/>
</dbReference>
<dbReference type="RefSeq" id="WP_117896294.1">
    <property type="nucleotide sequence ID" value="NZ_CABJCV010000034.1"/>
</dbReference>
<dbReference type="Gene3D" id="1.10.1660.10">
    <property type="match status" value="1"/>
</dbReference>
<name>A0A412FG17_9FIRM</name>
<keyword evidence="3" id="KW-1185">Reference proteome</keyword>
<dbReference type="Pfam" id="PF13411">
    <property type="entry name" value="MerR_1"/>
    <property type="match status" value="1"/>
</dbReference>
<accession>A0A412FG17</accession>
<evidence type="ECO:0000313" key="2">
    <source>
        <dbReference type="EMBL" id="RGR67095.1"/>
    </source>
</evidence>
<protein>
    <submittedName>
        <fullName evidence="2">MerR family transcriptional regulator</fullName>
    </submittedName>
</protein>
<dbReference type="InterPro" id="IPR009061">
    <property type="entry name" value="DNA-bd_dom_put_sf"/>
</dbReference>
<dbReference type="EMBL" id="QRUP01000034">
    <property type="protein sequence ID" value="RGR67095.1"/>
    <property type="molecule type" value="Genomic_DNA"/>
</dbReference>
<evidence type="ECO:0000259" key="1">
    <source>
        <dbReference type="Pfam" id="PF13411"/>
    </source>
</evidence>
<dbReference type="Proteomes" id="UP000284178">
    <property type="component" value="Unassembled WGS sequence"/>
</dbReference>
<dbReference type="InterPro" id="IPR000551">
    <property type="entry name" value="MerR-type_HTH_dom"/>
</dbReference>
<dbReference type="AlphaFoldDB" id="A0A412FG17"/>
<comment type="caution">
    <text evidence="2">The sequence shown here is derived from an EMBL/GenBank/DDBJ whole genome shotgun (WGS) entry which is preliminary data.</text>
</comment>
<sequence>MKKYKIGEFSKYLGVTADFVKYYEQLNVVSAEKTTVPKRYAFHNAGRVIECLRLKSCGFHSREIRQIFASVSSDELMTMMQENADQLKKEMMQKQVSYQGHQALAAWAARTKDNPAPYEYLELPAHYFLHHTDYDNFVEDPAVYQALPSWMEWMPAVKSARRLRFAHDPAGPVLHDKQWGFIVEKSFAEQYGLTINEACLMVPAQRVFCYRLYNTPTHPDPALALQDALRAANENNVNITGEVIQDILLRYNDHGVNRCWSNVYFLLSQSILANKGI</sequence>
<dbReference type="GeneID" id="83017129"/>
<dbReference type="SUPFAM" id="SSF46955">
    <property type="entry name" value="Putative DNA-binding domain"/>
    <property type="match status" value="1"/>
</dbReference>
<feature type="domain" description="HTH merR-type" evidence="1">
    <location>
        <begin position="4"/>
        <end position="69"/>
    </location>
</feature>